<sequence length="181" mass="20048">MNNIIYGLITAVIFFLSSFNVNAVEVNFDGELIDYPCEIISGSPEDVIFLTRAVKYFHDEPGKTPPQEFTIKLKCDPSINYWNVVKTRFTGNEEPEMGSLSNQFLRVSGVNQGFLGISILDVDGETPVIFGQNTLPVSIVGLDYLDLKFSAYVQATNKAIANKLVVAGDYEAIAAFELIYE</sequence>
<protein>
    <submittedName>
        <fullName evidence="3">Fimbrial protein</fullName>
    </submittedName>
</protein>
<dbReference type="RefSeq" id="WP_065171709.1">
    <property type="nucleotide sequence ID" value="NZ_LZFH01000017.1"/>
</dbReference>
<evidence type="ECO:0000256" key="1">
    <source>
        <dbReference type="SAM" id="SignalP"/>
    </source>
</evidence>
<evidence type="ECO:0000313" key="4">
    <source>
        <dbReference type="Proteomes" id="UP000241404"/>
    </source>
</evidence>
<feature type="signal peptide" evidence="1">
    <location>
        <begin position="1"/>
        <end position="23"/>
    </location>
</feature>
<evidence type="ECO:0000259" key="2">
    <source>
        <dbReference type="Pfam" id="PF00419"/>
    </source>
</evidence>
<dbReference type="SUPFAM" id="SSF49401">
    <property type="entry name" value="Bacterial adhesins"/>
    <property type="match status" value="1"/>
</dbReference>
<feature type="domain" description="Fimbrial-type adhesion" evidence="2">
    <location>
        <begin position="27"/>
        <end position="180"/>
    </location>
</feature>
<dbReference type="InterPro" id="IPR036937">
    <property type="entry name" value="Adhesion_dom_fimbrial_sf"/>
</dbReference>
<comment type="caution">
    <text evidence="3">The sequence shown here is derived from an EMBL/GenBank/DDBJ whole genome shotgun (WGS) entry which is preliminary data.</text>
</comment>
<reference evidence="3 4" key="1">
    <citation type="submission" date="2018-03" db="EMBL/GenBank/DDBJ databases">
        <title>Whole genome sequencing of Histamine producing bacteria.</title>
        <authorList>
            <person name="Butler K."/>
        </authorList>
    </citation>
    <scope>NUCLEOTIDE SEQUENCE [LARGE SCALE GENOMIC DNA]</scope>
    <source>
        <strain evidence="3 4">BT-6</strain>
    </source>
</reference>
<proteinExistence type="predicted"/>
<dbReference type="AlphaFoldDB" id="A0ABD6X054"/>
<dbReference type="Proteomes" id="UP000241404">
    <property type="component" value="Unassembled WGS sequence"/>
</dbReference>
<name>A0ABD6X054_PHODM</name>
<organism evidence="3 4">
    <name type="scientific">Photobacterium damselae</name>
    <dbReference type="NCBI Taxonomy" id="38293"/>
    <lineage>
        <taxon>Bacteria</taxon>
        <taxon>Pseudomonadati</taxon>
        <taxon>Pseudomonadota</taxon>
        <taxon>Gammaproteobacteria</taxon>
        <taxon>Vibrionales</taxon>
        <taxon>Vibrionaceae</taxon>
        <taxon>Photobacterium</taxon>
    </lineage>
</organism>
<dbReference type="InterPro" id="IPR008966">
    <property type="entry name" value="Adhesion_dom_sf"/>
</dbReference>
<keyword evidence="1" id="KW-0732">Signal</keyword>
<dbReference type="Pfam" id="PF00419">
    <property type="entry name" value="Fimbrial"/>
    <property type="match status" value="1"/>
</dbReference>
<dbReference type="PANTHER" id="PTHR33420">
    <property type="entry name" value="FIMBRIAL SUBUNIT ELFA-RELATED"/>
    <property type="match status" value="1"/>
</dbReference>
<gene>
    <name evidence="3" type="ORF">CTM90_16435</name>
</gene>
<accession>A0ABD6X054</accession>
<feature type="chain" id="PRO_5044793909" evidence="1">
    <location>
        <begin position="24"/>
        <end position="181"/>
    </location>
</feature>
<dbReference type="InterPro" id="IPR000259">
    <property type="entry name" value="Adhesion_dom_fimbrial"/>
</dbReference>
<dbReference type="InterPro" id="IPR050263">
    <property type="entry name" value="Bact_Fimbrial_Adh_Pro"/>
</dbReference>
<dbReference type="PANTHER" id="PTHR33420:SF9">
    <property type="entry name" value="MINOR FIMBRIAL SUBUNIT"/>
    <property type="match status" value="1"/>
</dbReference>
<dbReference type="EMBL" id="PYMM01000014">
    <property type="protein sequence ID" value="PSU15431.1"/>
    <property type="molecule type" value="Genomic_DNA"/>
</dbReference>
<dbReference type="Gene3D" id="2.60.40.1090">
    <property type="entry name" value="Fimbrial-type adhesion domain"/>
    <property type="match status" value="1"/>
</dbReference>
<evidence type="ECO:0000313" key="3">
    <source>
        <dbReference type="EMBL" id="PSU15431.1"/>
    </source>
</evidence>